<dbReference type="Proteomes" id="UP000019150">
    <property type="component" value="Chromosome"/>
</dbReference>
<evidence type="ECO:0000259" key="1">
    <source>
        <dbReference type="Pfam" id="PF01796"/>
    </source>
</evidence>
<reference evidence="3 4" key="1">
    <citation type="journal article" date="2014" name="Appl. Environ. Microbiol.">
        <title>Insights into the Microbial Degradation of Rubber and Gutta-Percha by Analysis of the Complete Genome of Nocardia nova SH22a.</title>
        <authorList>
            <person name="Luo Q."/>
            <person name="Hiessl S."/>
            <person name="Poehlein A."/>
            <person name="Daniel R."/>
            <person name="Steinbuchel A."/>
        </authorList>
    </citation>
    <scope>NUCLEOTIDE SEQUENCE [LARGE SCALE GENOMIC DNA]</scope>
    <source>
        <strain evidence="3">SH22a</strain>
    </source>
</reference>
<feature type="domain" description="ChsH2 C-terminal OB-fold" evidence="1">
    <location>
        <begin position="386"/>
        <end position="446"/>
    </location>
</feature>
<dbReference type="InterPro" id="IPR002878">
    <property type="entry name" value="ChsH2_C"/>
</dbReference>
<dbReference type="PATRIC" id="fig|1415166.3.peg.3702"/>
<dbReference type="InterPro" id="IPR012340">
    <property type="entry name" value="NA-bd_OB-fold"/>
</dbReference>
<name>W5TGE5_9NOCA</name>
<sequence>MVGLVAYGVYLPRHRLKRSEIAAVLGGAGAKGTRTVAGYDEDVTSMAVEAGRLALASAGSDVAPQRLLYATTHPPYLDKTNANTVHAALRLDSSALTVDMAGSVRSGVGAVLMAAEGSVPTLVTLSDIRTGLPGGADEREGGDAAAALLFAPDRPALAELVAHATATEEFLDRWRLEGAPASRVWEERFGEHAYLPLADAAYADALKQAGLTTADVDVLAVAGTHARAVRSFSAHAGAQRVVDGLGATLGNSGIAHPGVLLASALDEARPGQTIALVVLADGATTMIFKVGEAIEDYRRGPTVADQLAAGNDSLRYADFLSWRGHLTKEPPRRPDPSGPAAPPSLRSADYKFGFVASRCEECDFVHLPAVRVCVNCHSTDRMAEVPLADKLGTVATFAIDHLAFSPSPPVISAIIDFDGGGRFRFELTDADPDQVAIGDRVEMTFRRLITAGGVHNYFWKARPAGKEF</sequence>
<dbReference type="AlphaFoldDB" id="W5TGE5"/>
<dbReference type="Gene3D" id="3.40.47.10">
    <property type="match status" value="1"/>
</dbReference>
<evidence type="ECO:0000313" key="4">
    <source>
        <dbReference type="Proteomes" id="UP000019150"/>
    </source>
</evidence>
<evidence type="ECO:0000259" key="2">
    <source>
        <dbReference type="Pfam" id="PF12172"/>
    </source>
</evidence>
<dbReference type="SUPFAM" id="SSF53901">
    <property type="entry name" value="Thiolase-like"/>
    <property type="match status" value="2"/>
</dbReference>
<dbReference type="HOGENOM" id="CLU_039592_7_1_11"/>
<dbReference type="eggNOG" id="COG3425">
    <property type="taxonomic scope" value="Bacteria"/>
</dbReference>
<dbReference type="SUPFAM" id="SSF50249">
    <property type="entry name" value="Nucleic acid-binding proteins"/>
    <property type="match status" value="1"/>
</dbReference>
<dbReference type="KEGG" id="nno:NONO_c36080"/>
<evidence type="ECO:0008006" key="5">
    <source>
        <dbReference type="Google" id="ProtNLM"/>
    </source>
</evidence>
<keyword evidence="4" id="KW-1185">Reference proteome</keyword>
<dbReference type="EMBL" id="CP006850">
    <property type="protein sequence ID" value="AHH18395.1"/>
    <property type="molecule type" value="Genomic_DNA"/>
</dbReference>
<gene>
    <name evidence="3" type="ORF">NONO_c36080</name>
</gene>
<dbReference type="STRING" id="1415166.NONO_c36080"/>
<dbReference type="InterPro" id="IPR022002">
    <property type="entry name" value="ChsH2_Znr"/>
</dbReference>
<dbReference type="OrthoDB" id="8771453at2"/>
<dbReference type="InterPro" id="IPR052513">
    <property type="entry name" value="Thioester_dehydratase-like"/>
</dbReference>
<dbReference type="InterPro" id="IPR016039">
    <property type="entry name" value="Thiolase-like"/>
</dbReference>
<evidence type="ECO:0000313" key="3">
    <source>
        <dbReference type="EMBL" id="AHH18395.1"/>
    </source>
</evidence>
<dbReference type="Pfam" id="PF12172">
    <property type="entry name" value="zf-ChsH2"/>
    <property type="match status" value="1"/>
</dbReference>
<proteinExistence type="predicted"/>
<protein>
    <recommendedName>
        <fullName evidence="5">Hydroxymethylglutaryl-CoA synthase</fullName>
    </recommendedName>
</protein>
<dbReference type="Pfam" id="PF01796">
    <property type="entry name" value="OB_ChsH2_C"/>
    <property type="match status" value="1"/>
</dbReference>
<dbReference type="RefSeq" id="WP_025349835.1">
    <property type="nucleotide sequence ID" value="NZ_CP006850.1"/>
</dbReference>
<dbReference type="eggNOG" id="COG1545">
    <property type="taxonomic scope" value="Bacteria"/>
</dbReference>
<dbReference type="PANTHER" id="PTHR34075">
    <property type="entry name" value="BLR3430 PROTEIN"/>
    <property type="match status" value="1"/>
</dbReference>
<accession>W5TGE5</accession>
<organism evidence="3 4">
    <name type="scientific">Nocardia nova SH22a</name>
    <dbReference type="NCBI Taxonomy" id="1415166"/>
    <lineage>
        <taxon>Bacteria</taxon>
        <taxon>Bacillati</taxon>
        <taxon>Actinomycetota</taxon>
        <taxon>Actinomycetes</taxon>
        <taxon>Mycobacteriales</taxon>
        <taxon>Nocardiaceae</taxon>
        <taxon>Nocardia</taxon>
    </lineage>
</organism>
<dbReference type="PANTHER" id="PTHR34075:SF5">
    <property type="entry name" value="BLR3430 PROTEIN"/>
    <property type="match status" value="1"/>
</dbReference>
<dbReference type="GO" id="GO:0016746">
    <property type="term" value="F:acyltransferase activity"/>
    <property type="evidence" value="ECO:0007669"/>
    <property type="project" value="InterPro"/>
</dbReference>
<feature type="domain" description="ChsH2 rubredoxin-like zinc ribbon" evidence="2">
    <location>
        <begin position="354"/>
        <end position="380"/>
    </location>
</feature>